<dbReference type="KEGG" id="serw:FY030_15550"/>
<name>A0A5J6VA23_9MICO</name>
<dbReference type="PANTHER" id="PTHR43784:SF2">
    <property type="entry name" value="GDSL-LIKE LIPASE_ACYLHYDROLASE, PUTATIVE (AFU_ORTHOLOGUE AFUA_2G00820)-RELATED"/>
    <property type="match status" value="1"/>
</dbReference>
<evidence type="ECO:0000313" key="3">
    <source>
        <dbReference type="Proteomes" id="UP000326546"/>
    </source>
</evidence>
<reference evidence="2 3" key="1">
    <citation type="submission" date="2019-09" db="EMBL/GenBank/DDBJ databases">
        <title>Serinicoccus pratensis sp. nov., isolated from meadow soil.</title>
        <authorList>
            <person name="Zhang W."/>
        </authorList>
    </citation>
    <scope>NUCLEOTIDE SEQUENCE [LARGE SCALE GENOMIC DNA]</scope>
    <source>
        <strain evidence="2 3">W204</strain>
    </source>
</reference>
<gene>
    <name evidence="2" type="ORF">FY030_15550</name>
</gene>
<dbReference type="CDD" id="cd01832">
    <property type="entry name" value="SGNH_hydrolase_like_1"/>
    <property type="match status" value="1"/>
</dbReference>
<evidence type="ECO:0000259" key="1">
    <source>
        <dbReference type="Pfam" id="PF13472"/>
    </source>
</evidence>
<dbReference type="AlphaFoldDB" id="A0A5J6VA23"/>
<organism evidence="2 3">
    <name type="scientific">Ornithinimicrobium pratense</name>
    <dbReference type="NCBI Taxonomy" id="2593973"/>
    <lineage>
        <taxon>Bacteria</taxon>
        <taxon>Bacillati</taxon>
        <taxon>Actinomycetota</taxon>
        <taxon>Actinomycetes</taxon>
        <taxon>Micrococcales</taxon>
        <taxon>Ornithinimicrobiaceae</taxon>
        <taxon>Ornithinimicrobium</taxon>
    </lineage>
</organism>
<dbReference type="RefSeq" id="WP_158062426.1">
    <property type="nucleotide sequence ID" value="NZ_CP044427.1"/>
</dbReference>
<dbReference type="InterPro" id="IPR036514">
    <property type="entry name" value="SGNH_hydro_sf"/>
</dbReference>
<dbReference type="OrthoDB" id="3465773at2"/>
<dbReference type="GO" id="GO:0016787">
    <property type="term" value="F:hydrolase activity"/>
    <property type="evidence" value="ECO:0007669"/>
    <property type="project" value="UniProtKB-KW"/>
</dbReference>
<sequence length="282" mass="31480">MADFQDHPEPRWWQRFVALGDSFTEGMVDADPRGEGEYVGWADRLANRLARRNGEADVPFGYANLAIRGRLIDAILEEQLQPALDLTPDLVSLSAGGNDVLRPKVSLPEVMGKLEEATSRIRATGADVILVTAPDVSSTPLVNRVHPRMVEYTAHLWGIGQRTGSYVVDIYTLAALRDPRMWGVDRIHLSSEGHARVAAQAAWTLGLEPDLRDWRQPLEALPPLGRFESVRANREWIAAHLRPWIRRRLRGESSGDGRSAKRPDVLPLEVWRDPVPPTGDTV</sequence>
<feature type="domain" description="SGNH hydrolase-type esterase" evidence="1">
    <location>
        <begin position="18"/>
        <end position="196"/>
    </location>
</feature>
<accession>A0A5J6VA23</accession>
<keyword evidence="2" id="KW-0378">Hydrolase</keyword>
<dbReference type="Gene3D" id="3.40.50.1110">
    <property type="entry name" value="SGNH hydrolase"/>
    <property type="match status" value="1"/>
</dbReference>
<dbReference type="PANTHER" id="PTHR43784">
    <property type="entry name" value="GDSL-LIKE LIPASE/ACYLHYDROLASE, PUTATIVE (AFU_ORTHOLOGUE AFUA_2G00820)-RELATED"/>
    <property type="match status" value="1"/>
</dbReference>
<dbReference type="Pfam" id="PF13472">
    <property type="entry name" value="Lipase_GDSL_2"/>
    <property type="match status" value="1"/>
</dbReference>
<protein>
    <submittedName>
        <fullName evidence="2">SGNH/GDSL hydrolase family protein</fullName>
    </submittedName>
</protein>
<evidence type="ECO:0000313" key="2">
    <source>
        <dbReference type="EMBL" id="QFG69932.1"/>
    </source>
</evidence>
<proteinExistence type="predicted"/>
<dbReference type="InterPro" id="IPR013830">
    <property type="entry name" value="SGNH_hydro"/>
</dbReference>
<dbReference type="InterPro" id="IPR053140">
    <property type="entry name" value="GDSL_Rv0518-like"/>
</dbReference>
<dbReference type="EMBL" id="CP044427">
    <property type="protein sequence ID" value="QFG69932.1"/>
    <property type="molecule type" value="Genomic_DNA"/>
</dbReference>
<keyword evidence="3" id="KW-1185">Reference proteome</keyword>
<dbReference type="SUPFAM" id="SSF52266">
    <property type="entry name" value="SGNH hydrolase"/>
    <property type="match status" value="1"/>
</dbReference>
<dbReference type="Proteomes" id="UP000326546">
    <property type="component" value="Chromosome"/>
</dbReference>